<evidence type="ECO:0000313" key="1">
    <source>
        <dbReference type="EMBL" id="JAH50610.1"/>
    </source>
</evidence>
<dbReference type="EMBL" id="GBXM01057967">
    <property type="protein sequence ID" value="JAH50610.1"/>
    <property type="molecule type" value="Transcribed_RNA"/>
</dbReference>
<sequence length="46" mass="5230">MEVQNGECMSLGLPCKAFFLISQQPTLCVWPLEQRPERNRALLGKP</sequence>
<proteinExistence type="predicted"/>
<reference evidence="1" key="1">
    <citation type="submission" date="2014-11" db="EMBL/GenBank/DDBJ databases">
        <authorList>
            <person name="Amaro Gonzalez C."/>
        </authorList>
    </citation>
    <scope>NUCLEOTIDE SEQUENCE</scope>
</reference>
<accession>A0A0E9TCH8</accession>
<protein>
    <submittedName>
        <fullName evidence="1">Uncharacterized protein</fullName>
    </submittedName>
</protein>
<name>A0A0E9TCH8_ANGAN</name>
<dbReference type="AlphaFoldDB" id="A0A0E9TCH8"/>
<reference evidence="1" key="2">
    <citation type="journal article" date="2015" name="Fish Shellfish Immunol.">
        <title>Early steps in the European eel (Anguilla anguilla)-Vibrio vulnificus interaction in the gills: Role of the RtxA13 toxin.</title>
        <authorList>
            <person name="Callol A."/>
            <person name="Pajuelo D."/>
            <person name="Ebbesson L."/>
            <person name="Teles M."/>
            <person name="MacKenzie S."/>
            <person name="Amaro C."/>
        </authorList>
    </citation>
    <scope>NUCLEOTIDE SEQUENCE</scope>
</reference>
<organism evidence="1">
    <name type="scientific">Anguilla anguilla</name>
    <name type="common">European freshwater eel</name>
    <name type="synonym">Muraena anguilla</name>
    <dbReference type="NCBI Taxonomy" id="7936"/>
    <lineage>
        <taxon>Eukaryota</taxon>
        <taxon>Metazoa</taxon>
        <taxon>Chordata</taxon>
        <taxon>Craniata</taxon>
        <taxon>Vertebrata</taxon>
        <taxon>Euteleostomi</taxon>
        <taxon>Actinopterygii</taxon>
        <taxon>Neopterygii</taxon>
        <taxon>Teleostei</taxon>
        <taxon>Anguilliformes</taxon>
        <taxon>Anguillidae</taxon>
        <taxon>Anguilla</taxon>
    </lineage>
</organism>